<dbReference type="InterPro" id="IPR036390">
    <property type="entry name" value="WH_DNA-bd_sf"/>
</dbReference>
<feature type="domain" description="Rhodanese" evidence="2">
    <location>
        <begin position="130"/>
        <end position="219"/>
    </location>
</feature>
<dbReference type="PANTHER" id="PTHR43031:SF1">
    <property type="entry name" value="PYRIDINE NUCLEOTIDE-DISULPHIDE OXIDOREDUCTASE"/>
    <property type="match status" value="1"/>
</dbReference>
<keyword evidence="5" id="KW-1185">Reference proteome</keyword>
<dbReference type="InterPro" id="IPR036388">
    <property type="entry name" value="WH-like_DNA-bd_sf"/>
</dbReference>
<dbReference type="CDD" id="cd00158">
    <property type="entry name" value="RHOD"/>
    <property type="match status" value="1"/>
</dbReference>
<dbReference type="InterPro" id="IPR001763">
    <property type="entry name" value="Rhodanese-like_dom"/>
</dbReference>
<dbReference type="Proteomes" id="UP001597541">
    <property type="component" value="Unassembled WGS sequence"/>
</dbReference>
<dbReference type="SMART" id="SM00418">
    <property type="entry name" value="HTH_ARSR"/>
    <property type="match status" value="1"/>
</dbReference>
<dbReference type="PROSITE" id="PS50987">
    <property type="entry name" value="HTH_ARSR_2"/>
    <property type="match status" value="1"/>
</dbReference>
<proteinExistence type="predicted"/>
<dbReference type="SMART" id="SM00450">
    <property type="entry name" value="RHOD"/>
    <property type="match status" value="1"/>
</dbReference>
<evidence type="ECO:0000259" key="2">
    <source>
        <dbReference type="PROSITE" id="PS50206"/>
    </source>
</evidence>
<organism evidence="4 5">
    <name type="scientific">Paenibacillus gansuensis</name>
    <dbReference type="NCBI Taxonomy" id="306542"/>
    <lineage>
        <taxon>Bacteria</taxon>
        <taxon>Bacillati</taxon>
        <taxon>Bacillota</taxon>
        <taxon>Bacilli</taxon>
        <taxon>Bacillales</taxon>
        <taxon>Paenibacillaceae</taxon>
        <taxon>Paenibacillus</taxon>
    </lineage>
</organism>
<gene>
    <name evidence="4" type="ORF">ACFSUF_24685</name>
</gene>
<dbReference type="CDD" id="cd00090">
    <property type="entry name" value="HTH_ARSR"/>
    <property type="match status" value="1"/>
</dbReference>
<dbReference type="PROSITE" id="PS50206">
    <property type="entry name" value="RHODANESE_3"/>
    <property type="match status" value="1"/>
</dbReference>
<dbReference type="InterPro" id="IPR001307">
    <property type="entry name" value="Thiosulphate_STrfase_CS"/>
</dbReference>
<dbReference type="PANTHER" id="PTHR43031">
    <property type="entry name" value="FAD-DEPENDENT OXIDOREDUCTASE"/>
    <property type="match status" value="1"/>
</dbReference>
<protein>
    <submittedName>
        <fullName evidence="4">ArsR/SmtB family transcription factor</fullName>
    </submittedName>
</protein>
<dbReference type="InterPro" id="IPR001845">
    <property type="entry name" value="HTH_ArsR_DNA-bd_dom"/>
</dbReference>
<accession>A0ABW5PMI3</accession>
<dbReference type="SUPFAM" id="SSF46785">
    <property type="entry name" value="Winged helix' DNA-binding domain"/>
    <property type="match status" value="1"/>
</dbReference>
<dbReference type="PRINTS" id="PR00778">
    <property type="entry name" value="HTHARSR"/>
</dbReference>
<dbReference type="SUPFAM" id="SSF52821">
    <property type="entry name" value="Rhodanese/Cell cycle control phosphatase"/>
    <property type="match status" value="1"/>
</dbReference>
<evidence type="ECO:0000313" key="4">
    <source>
        <dbReference type="EMBL" id="MFD2615607.1"/>
    </source>
</evidence>
<comment type="caution">
    <text evidence="4">The sequence shown here is derived from an EMBL/GenBank/DDBJ whole genome shotgun (WGS) entry which is preliminary data.</text>
</comment>
<dbReference type="NCBIfam" id="NF033788">
    <property type="entry name" value="HTH_metalloreg"/>
    <property type="match status" value="1"/>
</dbReference>
<sequence length="226" mass="25582">MDDERKWKDNLYLEFARIGTCLSSPKRLELIDLLSQGPKSVEQLSKSTGMSVANVSQHLQTLHDSKLVRFHKKGNYVIYEVAELSIADFMVGLHRLGEKQLTTIQQLKAEVFQDHANITPIALDELKKKERGQVLLLDVRPEDEYQAGHLPGAVSVPVDDLKTKLATLPTDKEIVVYCRGPYCIKSAQAVEILKVNGFHASRIEEGVHEWKRHFEQSSPSPLEELQ</sequence>
<dbReference type="EMBL" id="JBHUME010000020">
    <property type="protein sequence ID" value="MFD2615607.1"/>
    <property type="molecule type" value="Genomic_DNA"/>
</dbReference>
<dbReference type="InterPro" id="IPR050229">
    <property type="entry name" value="GlpE_sulfurtransferase"/>
</dbReference>
<dbReference type="PROSITE" id="PS00380">
    <property type="entry name" value="RHODANESE_1"/>
    <property type="match status" value="1"/>
</dbReference>
<feature type="domain" description="HTH arsR-type" evidence="3">
    <location>
        <begin position="7"/>
        <end position="101"/>
    </location>
</feature>
<reference evidence="5" key="1">
    <citation type="journal article" date="2019" name="Int. J. Syst. Evol. Microbiol.">
        <title>The Global Catalogue of Microorganisms (GCM) 10K type strain sequencing project: providing services to taxonomists for standard genome sequencing and annotation.</title>
        <authorList>
            <consortium name="The Broad Institute Genomics Platform"/>
            <consortium name="The Broad Institute Genome Sequencing Center for Infectious Disease"/>
            <person name="Wu L."/>
            <person name="Ma J."/>
        </authorList>
    </citation>
    <scope>NUCLEOTIDE SEQUENCE [LARGE SCALE GENOMIC DNA]</scope>
    <source>
        <strain evidence="5">KCTC 3950</strain>
    </source>
</reference>
<keyword evidence="1" id="KW-0238">DNA-binding</keyword>
<evidence type="ECO:0000313" key="5">
    <source>
        <dbReference type="Proteomes" id="UP001597541"/>
    </source>
</evidence>
<dbReference type="Pfam" id="PF00581">
    <property type="entry name" value="Rhodanese"/>
    <property type="match status" value="1"/>
</dbReference>
<dbReference type="InterPro" id="IPR011991">
    <property type="entry name" value="ArsR-like_HTH"/>
</dbReference>
<name>A0ABW5PMI3_9BACL</name>
<evidence type="ECO:0000259" key="3">
    <source>
        <dbReference type="PROSITE" id="PS50987"/>
    </source>
</evidence>
<dbReference type="RefSeq" id="WP_377607663.1">
    <property type="nucleotide sequence ID" value="NZ_JBHUME010000020.1"/>
</dbReference>
<dbReference type="Gene3D" id="1.10.10.10">
    <property type="entry name" value="Winged helix-like DNA-binding domain superfamily/Winged helix DNA-binding domain"/>
    <property type="match status" value="1"/>
</dbReference>
<evidence type="ECO:0000256" key="1">
    <source>
        <dbReference type="ARBA" id="ARBA00023125"/>
    </source>
</evidence>
<dbReference type="Pfam" id="PF01022">
    <property type="entry name" value="HTH_5"/>
    <property type="match status" value="1"/>
</dbReference>
<dbReference type="InterPro" id="IPR036873">
    <property type="entry name" value="Rhodanese-like_dom_sf"/>
</dbReference>
<dbReference type="Gene3D" id="3.40.250.10">
    <property type="entry name" value="Rhodanese-like domain"/>
    <property type="match status" value="1"/>
</dbReference>